<dbReference type="PANTHER" id="PTHR11060">
    <property type="entry name" value="PROTEIN MEMO1"/>
    <property type="match status" value="1"/>
</dbReference>
<dbReference type="CDD" id="cd07361">
    <property type="entry name" value="MEMO_like"/>
    <property type="match status" value="1"/>
</dbReference>
<dbReference type="HAMAP" id="MF_00055">
    <property type="entry name" value="MEMO1"/>
    <property type="match status" value="1"/>
</dbReference>
<dbReference type="Gene3D" id="3.40.830.10">
    <property type="entry name" value="LigB-like"/>
    <property type="match status" value="1"/>
</dbReference>
<organism evidence="3 4">
    <name type="scientific">Halochromatium salexigens</name>
    <name type="common">Chromatium salexigens</name>
    <dbReference type="NCBI Taxonomy" id="49447"/>
    <lineage>
        <taxon>Bacteria</taxon>
        <taxon>Pseudomonadati</taxon>
        <taxon>Pseudomonadota</taxon>
        <taxon>Gammaproteobacteria</taxon>
        <taxon>Chromatiales</taxon>
        <taxon>Chromatiaceae</taxon>
        <taxon>Halochromatium</taxon>
    </lineage>
</organism>
<name>A0AAJ0UH34_HALSE</name>
<dbReference type="NCBIfam" id="TIGR04336">
    <property type="entry name" value="AmmeMemoSam_B"/>
    <property type="match status" value="1"/>
</dbReference>
<dbReference type="RefSeq" id="WP_201246189.1">
    <property type="nucleotide sequence ID" value="NZ_NHSF01000063.1"/>
</dbReference>
<dbReference type="PANTHER" id="PTHR11060:SF0">
    <property type="entry name" value="PROTEIN MEMO1"/>
    <property type="match status" value="1"/>
</dbReference>
<comment type="similarity">
    <text evidence="1 2">Belongs to the MEMO1 family.</text>
</comment>
<protein>
    <recommendedName>
        <fullName evidence="2">MEMO1 family protein CCR82_12710</fullName>
    </recommendedName>
</protein>
<gene>
    <name evidence="3" type="ORF">CCR82_12710</name>
</gene>
<proteinExistence type="inferred from homology"/>
<accession>A0AAJ0UH34</accession>
<evidence type="ECO:0000313" key="3">
    <source>
        <dbReference type="EMBL" id="MBK5931353.1"/>
    </source>
</evidence>
<evidence type="ECO:0000256" key="1">
    <source>
        <dbReference type="ARBA" id="ARBA00006315"/>
    </source>
</evidence>
<sequence>MQPSKIQSPAVAGLFYDQDPAQLSRAVQGFIATGQRQGGAATANRPKAIIAPHAGYPFSGPIAGSAYAAIAERAAHIEQVVLLGPPHRLPVRGLATSSAVAFETPLGQVPVDQSAIDRLIAAHPYIQRMDAAFAGEHCIEVQLPFLQLLLDRFHLVPLLVGAVGAAQVAEVLAPFWEAEDSLIVISSDLSHYLDYASAQDLDKRTSEAIRTLHPERIAPEQACGRTAIAGLLTLASAQQAEGRILDLRNSGDTAGPRDRVVGYGAYAFS</sequence>
<reference evidence="3" key="2">
    <citation type="journal article" date="2020" name="Microorganisms">
        <title>Osmotic Adaptation and Compatible Solute Biosynthesis of Phototrophic Bacteria as Revealed from Genome Analyses.</title>
        <authorList>
            <person name="Imhoff J.F."/>
            <person name="Rahn T."/>
            <person name="Kunzel S."/>
            <person name="Keller A."/>
            <person name="Neulinger S.C."/>
        </authorList>
    </citation>
    <scope>NUCLEOTIDE SEQUENCE</scope>
    <source>
        <strain evidence="3">DSM 4395</strain>
    </source>
</reference>
<evidence type="ECO:0000256" key="2">
    <source>
        <dbReference type="HAMAP-Rule" id="MF_00055"/>
    </source>
</evidence>
<dbReference type="EMBL" id="NHSF01000063">
    <property type="protein sequence ID" value="MBK5931353.1"/>
    <property type="molecule type" value="Genomic_DNA"/>
</dbReference>
<dbReference type="Pfam" id="PF01875">
    <property type="entry name" value="Memo"/>
    <property type="match status" value="1"/>
</dbReference>
<keyword evidence="4" id="KW-1185">Reference proteome</keyword>
<reference evidence="3" key="1">
    <citation type="submission" date="2017-05" db="EMBL/GenBank/DDBJ databases">
        <authorList>
            <person name="Imhoff J.F."/>
            <person name="Rahn T."/>
            <person name="Kuenzel S."/>
            <person name="Neulinger S.C."/>
        </authorList>
    </citation>
    <scope>NUCLEOTIDE SEQUENCE</scope>
    <source>
        <strain evidence="3">DSM 4395</strain>
    </source>
</reference>
<dbReference type="Proteomes" id="UP001296967">
    <property type="component" value="Unassembled WGS sequence"/>
</dbReference>
<evidence type="ECO:0000313" key="4">
    <source>
        <dbReference type="Proteomes" id="UP001296967"/>
    </source>
</evidence>
<dbReference type="InterPro" id="IPR002737">
    <property type="entry name" value="MEMO1_fam"/>
</dbReference>
<dbReference type="AlphaFoldDB" id="A0AAJ0UH34"/>
<comment type="caution">
    <text evidence="3">The sequence shown here is derived from an EMBL/GenBank/DDBJ whole genome shotgun (WGS) entry which is preliminary data.</text>
</comment>